<protein>
    <submittedName>
        <fullName evidence="1">Uncharacterized protein</fullName>
    </submittedName>
</protein>
<reference evidence="1 2" key="1">
    <citation type="journal article" date="2019" name="Sci. Rep.">
        <title>A high-quality genome of Eragrostis curvula grass provides insights into Poaceae evolution and supports new strategies to enhance forage quality.</title>
        <authorList>
            <person name="Carballo J."/>
            <person name="Santos B.A.C.M."/>
            <person name="Zappacosta D."/>
            <person name="Garbus I."/>
            <person name="Selva J.P."/>
            <person name="Gallo C.A."/>
            <person name="Diaz A."/>
            <person name="Albertini E."/>
            <person name="Caccamo M."/>
            <person name="Echenique V."/>
        </authorList>
    </citation>
    <scope>NUCLEOTIDE SEQUENCE [LARGE SCALE GENOMIC DNA]</scope>
    <source>
        <strain evidence="2">cv. Victoria</strain>
        <tissue evidence="1">Leaf</tissue>
    </source>
</reference>
<proteinExistence type="predicted"/>
<gene>
    <name evidence="1" type="ORF">EJB05_30594</name>
</gene>
<evidence type="ECO:0000313" key="2">
    <source>
        <dbReference type="Proteomes" id="UP000324897"/>
    </source>
</evidence>
<dbReference type="EMBL" id="RWGY01000026">
    <property type="protein sequence ID" value="TVU20986.1"/>
    <property type="molecule type" value="Genomic_DNA"/>
</dbReference>
<organism evidence="1 2">
    <name type="scientific">Eragrostis curvula</name>
    <name type="common">weeping love grass</name>
    <dbReference type="NCBI Taxonomy" id="38414"/>
    <lineage>
        <taxon>Eukaryota</taxon>
        <taxon>Viridiplantae</taxon>
        <taxon>Streptophyta</taxon>
        <taxon>Embryophyta</taxon>
        <taxon>Tracheophyta</taxon>
        <taxon>Spermatophyta</taxon>
        <taxon>Magnoliopsida</taxon>
        <taxon>Liliopsida</taxon>
        <taxon>Poales</taxon>
        <taxon>Poaceae</taxon>
        <taxon>PACMAD clade</taxon>
        <taxon>Chloridoideae</taxon>
        <taxon>Eragrostideae</taxon>
        <taxon>Eragrostidinae</taxon>
        <taxon>Eragrostis</taxon>
    </lineage>
</organism>
<evidence type="ECO:0000313" key="1">
    <source>
        <dbReference type="EMBL" id="TVU20986.1"/>
    </source>
</evidence>
<feature type="non-terminal residue" evidence="1">
    <location>
        <position position="166"/>
    </location>
</feature>
<dbReference type="AlphaFoldDB" id="A0A5J9UBQ4"/>
<dbReference type="Gramene" id="TVU20986">
    <property type="protein sequence ID" value="TVU20986"/>
    <property type="gene ID" value="EJB05_30594"/>
</dbReference>
<sequence>MNKTTCPLKRNSADVGREYEVLIKPNDLNVVQCKLCPKIDQIAYCREEGEVHSCPNAIVEEDKAKCRKAIEESGRVKRAIGWRKNKTLEMLLSRAGRKFGSDLEPEENTGLEEIGVSGPRVMGHMENFTKSLDSCSLANEKKLHQPKFSEHVMKERLHRFKRYVSR</sequence>
<comment type="caution">
    <text evidence="1">The sequence shown here is derived from an EMBL/GenBank/DDBJ whole genome shotgun (WGS) entry which is preliminary data.</text>
</comment>
<keyword evidence="2" id="KW-1185">Reference proteome</keyword>
<accession>A0A5J9UBQ4</accession>
<dbReference type="Proteomes" id="UP000324897">
    <property type="component" value="Unassembled WGS sequence"/>
</dbReference>
<name>A0A5J9UBQ4_9POAL</name>